<dbReference type="EMBL" id="CP003879">
    <property type="protein sequence ID" value="AFU68200.1"/>
    <property type="molecule type" value="Genomic_DNA"/>
</dbReference>
<dbReference type="AlphaFoldDB" id="K4IRU9"/>
<dbReference type="PANTHER" id="PTHR30605:SF0">
    <property type="entry name" value="ANHYDRO-N-ACETYLMURAMIC ACID KINASE"/>
    <property type="match status" value="1"/>
</dbReference>
<dbReference type="GO" id="GO:0005524">
    <property type="term" value="F:ATP binding"/>
    <property type="evidence" value="ECO:0007669"/>
    <property type="project" value="InterPro"/>
</dbReference>
<dbReference type="GO" id="GO:0016301">
    <property type="term" value="F:kinase activity"/>
    <property type="evidence" value="ECO:0007669"/>
    <property type="project" value="UniProtKB-KW"/>
</dbReference>
<keyword evidence="1" id="KW-0418">Kinase</keyword>
<protein>
    <submittedName>
        <fullName evidence="1">Anhydro-N-acetylmuramic acid kinase AnmK</fullName>
    </submittedName>
</protein>
<dbReference type="SUPFAM" id="SSF53067">
    <property type="entry name" value="Actin-like ATPase domain"/>
    <property type="match status" value="1"/>
</dbReference>
<sequence>MKSYSVIGVMSGTSLDGVDLAHCQFSFENNTWTFEIKAAITYPYSSVWGEKLQTAHQHSMESLKSLDKDYTILLADYISRFLREHELPPIDFIASHGHTVLHQPERGLTYQIGNLPELAKLTGHKVICDFRVEDVALGGQGAPLVPLGDRLLFGDYEACINLGGFANISFESNDKRIAYDICPVNKVLNPYAITLGVEFDEGGEIAKASTPNKNLLLKLDSLKYYSETAPKSLGIEWLEAYFFPLLESSGLSSEEIIATCTHHFAKKIANSLRNSSRVLFTGGGALNSYVLELIASQTQAQIILPDAKVLHYKEALIFALLGVLRDREETNVLASVTGSSKDHSAGFIYVP</sequence>
<dbReference type="OrthoDB" id="9763949at2"/>
<dbReference type="KEGG" id="ptq:P700755_001265"/>
<proteinExistence type="predicted"/>
<dbReference type="STRING" id="313595.P700755_001265"/>
<gene>
    <name evidence="1" type="ordered locus">P700755_001265</name>
</gene>
<dbReference type="Gene3D" id="3.30.420.40">
    <property type="match status" value="2"/>
</dbReference>
<dbReference type="PANTHER" id="PTHR30605">
    <property type="entry name" value="ANHYDRO-N-ACETYLMURAMIC ACID KINASE"/>
    <property type="match status" value="1"/>
</dbReference>
<accession>K4IRU9</accession>
<reference evidence="1" key="2">
    <citation type="submission" date="2012-09" db="EMBL/GenBank/DDBJ databases">
        <title>The complete sequence of Psychroflexus torquis an extreme psychrophile from sea-ice that is stimulated by light.</title>
        <authorList>
            <person name="Feng S."/>
            <person name="Powell S.M."/>
            <person name="Bowman J.P."/>
        </authorList>
    </citation>
    <scope>NUCLEOTIDE SEQUENCE [LARGE SCALE GENOMIC DNA]</scope>
    <source>
        <strain evidence="1">ATCC 700755</strain>
    </source>
</reference>
<dbReference type="HOGENOM" id="CLU_038782_2_0_10"/>
<dbReference type="GO" id="GO:0016773">
    <property type="term" value="F:phosphotransferase activity, alcohol group as acceptor"/>
    <property type="evidence" value="ECO:0007669"/>
    <property type="project" value="InterPro"/>
</dbReference>
<dbReference type="GO" id="GO:0006040">
    <property type="term" value="P:amino sugar metabolic process"/>
    <property type="evidence" value="ECO:0007669"/>
    <property type="project" value="InterPro"/>
</dbReference>
<dbReference type="InterPro" id="IPR005338">
    <property type="entry name" value="Anhydro_N_Ac-Mur_kinase"/>
</dbReference>
<dbReference type="NCBIfam" id="NF007144">
    <property type="entry name" value="PRK09585.2-3"/>
    <property type="match status" value="1"/>
</dbReference>
<name>K4IRU9_PSYTT</name>
<dbReference type="Pfam" id="PF03702">
    <property type="entry name" value="AnmK"/>
    <property type="match status" value="1"/>
</dbReference>
<dbReference type="GO" id="GO:0009254">
    <property type="term" value="P:peptidoglycan turnover"/>
    <property type="evidence" value="ECO:0007669"/>
    <property type="project" value="InterPro"/>
</dbReference>
<dbReference type="eggNOG" id="COG2377">
    <property type="taxonomic scope" value="Bacteria"/>
</dbReference>
<organism evidence="1 2">
    <name type="scientific">Psychroflexus torquis (strain ATCC 700755 / CIP 106069 / ACAM 623)</name>
    <dbReference type="NCBI Taxonomy" id="313595"/>
    <lineage>
        <taxon>Bacteria</taxon>
        <taxon>Pseudomonadati</taxon>
        <taxon>Bacteroidota</taxon>
        <taxon>Flavobacteriia</taxon>
        <taxon>Flavobacteriales</taxon>
        <taxon>Flavobacteriaceae</taxon>
        <taxon>Psychroflexus</taxon>
    </lineage>
</organism>
<keyword evidence="1" id="KW-0808">Transferase</keyword>
<evidence type="ECO:0000313" key="2">
    <source>
        <dbReference type="Proteomes" id="UP000008514"/>
    </source>
</evidence>
<keyword evidence="2" id="KW-1185">Reference proteome</keyword>
<evidence type="ECO:0000313" key="1">
    <source>
        <dbReference type="EMBL" id="AFU68200.1"/>
    </source>
</evidence>
<dbReference type="Proteomes" id="UP000008514">
    <property type="component" value="Chromosome"/>
</dbReference>
<dbReference type="InterPro" id="IPR043129">
    <property type="entry name" value="ATPase_NBD"/>
</dbReference>
<dbReference type="RefSeq" id="WP_015023806.1">
    <property type="nucleotide sequence ID" value="NC_018721.1"/>
</dbReference>
<reference evidence="1" key="1">
    <citation type="submission" date="2006-03" db="EMBL/GenBank/DDBJ databases">
        <authorList>
            <person name="Bowman J."/>
            <person name="Ferriera S."/>
            <person name="Johnson J."/>
            <person name="Kravitz S."/>
            <person name="Halpern A."/>
            <person name="Remington K."/>
            <person name="Beeson K."/>
            <person name="Tran B."/>
            <person name="Rogers Y.-H."/>
            <person name="Friedman R."/>
            <person name="Venter J.C."/>
        </authorList>
    </citation>
    <scope>NUCLEOTIDE SEQUENCE [LARGE SCALE GENOMIC DNA]</scope>
    <source>
        <strain evidence="1">ATCC 700755</strain>
    </source>
</reference>